<dbReference type="PROSITE" id="PS00867">
    <property type="entry name" value="CPSASE_2"/>
    <property type="match status" value="1"/>
</dbReference>
<gene>
    <name evidence="14" type="ORF">SAMN05192561_102239</name>
</gene>
<comment type="cofactor">
    <cofactor evidence="3">
        <name>biotin</name>
        <dbReference type="ChEBI" id="CHEBI:57586"/>
    </cofactor>
</comment>
<dbReference type="Pfam" id="PF02785">
    <property type="entry name" value="Biotin_carb_C"/>
    <property type="match status" value="1"/>
</dbReference>
<dbReference type="SUPFAM" id="SSF51246">
    <property type="entry name" value="Rudiment single hybrid motif"/>
    <property type="match status" value="1"/>
</dbReference>
<dbReference type="EMBL" id="FNWU01000002">
    <property type="protein sequence ID" value="SEH47115.1"/>
    <property type="molecule type" value="Genomic_DNA"/>
</dbReference>
<evidence type="ECO:0000259" key="12">
    <source>
        <dbReference type="PROSITE" id="PS50975"/>
    </source>
</evidence>
<feature type="compositionally biased region" description="Acidic residues" evidence="10">
    <location>
        <begin position="476"/>
        <end position="492"/>
    </location>
</feature>
<dbReference type="GO" id="GO:0046872">
    <property type="term" value="F:metal ion binding"/>
    <property type="evidence" value="ECO:0007669"/>
    <property type="project" value="InterPro"/>
</dbReference>
<dbReference type="InterPro" id="IPR011054">
    <property type="entry name" value="Rudment_hybrid_motif"/>
</dbReference>
<dbReference type="InterPro" id="IPR011761">
    <property type="entry name" value="ATP-grasp"/>
</dbReference>
<evidence type="ECO:0000256" key="5">
    <source>
        <dbReference type="ARBA" id="ARBA00022741"/>
    </source>
</evidence>
<evidence type="ECO:0000256" key="1">
    <source>
        <dbReference type="ARBA" id="ARBA00001936"/>
    </source>
</evidence>
<sequence length="645" mass="68416">MFDRVLVANRGEIAVRVMRACEELGIETVAVYSEADADAGHVRYADVAYTVGPARAADSYLDQEAILEAARAADADAIHPGYGFLAENAAFAERVEAADGITWIGPSAAAMERLGEKTQARRVMQTADVPIVPGTTEPIADADAVRAFGEEHGYPVAVKAEGGGGGRGMKVVESADEADDQLESAKREGEAYFSNDSVYLERYLDSPRHVEVQIIADGDGTVVHLGERDCSLQRRHQKVVEEGPSPALSPALRADIAEAARRGVAAADYTNAGTVEFLVEENPDRDPDEPLGPDTDFYFLEVNTRIQVEHTVTEALTGVDIVAEQIRVAAGEGLSIDQDDVDLDGHAIEFRINAENAADEFAPASGGRLETYDPPGGIGVRVDDALRQGDELVTDYDSMVAKLIVWGSDREECLDRSRRALAEYDVEGVTTIIPFHRLMVEDDRFRDGTHTTTYLDESLDPDRIDAAQDRWGDGTPVEDADADTTPDADDVETSEREFTVEVNGKRFEVALEERDAPAIPAIEDLADAGATASGGRTGAGGPGRPPHVGPSDADGSSGAGGDTGTTDDAVEGVEGGEAIDAEMQGTILSVDVTEGDAVAAGEVVCVLEAMKMENDVVAERGGTVASVHVTEGDSVDMGDPLVVLE</sequence>
<dbReference type="GO" id="GO:0005524">
    <property type="term" value="F:ATP binding"/>
    <property type="evidence" value="ECO:0007669"/>
    <property type="project" value="UniProtKB-UniRule"/>
</dbReference>
<comment type="cofactor">
    <cofactor evidence="1">
        <name>Mn(2+)</name>
        <dbReference type="ChEBI" id="CHEBI:29035"/>
    </cofactor>
</comment>
<dbReference type="PANTHER" id="PTHR18866">
    <property type="entry name" value="CARBOXYLASE:PYRUVATE/ACETYL-COA/PROPIONYL-COA CARBOXYLASE"/>
    <property type="match status" value="1"/>
</dbReference>
<evidence type="ECO:0000313" key="14">
    <source>
        <dbReference type="EMBL" id="SEH47115.1"/>
    </source>
</evidence>
<dbReference type="Proteomes" id="UP000199215">
    <property type="component" value="Unassembled WGS sequence"/>
</dbReference>
<evidence type="ECO:0000256" key="7">
    <source>
        <dbReference type="ARBA" id="ARBA00022842"/>
    </source>
</evidence>
<dbReference type="GO" id="GO:0016874">
    <property type="term" value="F:ligase activity"/>
    <property type="evidence" value="ECO:0007669"/>
    <property type="project" value="UniProtKB-KW"/>
</dbReference>
<dbReference type="InterPro" id="IPR050856">
    <property type="entry name" value="Biotin_carboxylase_complex"/>
</dbReference>
<dbReference type="InterPro" id="IPR016185">
    <property type="entry name" value="PreATP-grasp_dom_sf"/>
</dbReference>
<keyword evidence="4" id="KW-0436">Ligase</keyword>
<feature type="domain" description="Biotin carboxylation" evidence="13">
    <location>
        <begin position="1"/>
        <end position="460"/>
    </location>
</feature>
<dbReference type="InterPro" id="IPR005479">
    <property type="entry name" value="CPAse_ATP-bd"/>
</dbReference>
<dbReference type="PROSITE" id="PS50979">
    <property type="entry name" value="BC"/>
    <property type="match status" value="1"/>
</dbReference>
<dbReference type="FunFam" id="3.40.50.20:FF:000010">
    <property type="entry name" value="Propionyl-CoA carboxylase subunit alpha"/>
    <property type="match status" value="1"/>
</dbReference>
<dbReference type="InterPro" id="IPR011053">
    <property type="entry name" value="Single_hybrid_motif"/>
</dbReference>
<feature type="domain" description="Lipoyl-binding" evidence="11">
    <location>
        <begin position="568"/>
        <end position="645"/>
    </location>
</feature>
<dbReference type="AlphaFoldDB" id="A0A1H6ICS6"/>
<dbReference type="CDD" id="cd06850">
    <property type="entry name" value="biotinyl_domain"/>
    <property type="match status" value="1"/>
</dbReference>
<dbReference type="SMART" id="SM00878">
    <property type="entry name" value="Biotin_carb_C"/>
    <property type="match status" value="1"/>
</dbReference>
<keyword evidence="7" id="KW-0460">Magnesium</keyword>
<dbReference type="RefSeq" id="WP_092816201.1">
    <property type="nucleotide sequence ID" value="NZ_FNWU01000002.1"/>
</dbReference>
<dbReference type="NCBIfam" id="NF006367">
    <property type="entry name" value="PRK08591.1"/>
    <property type="match status" value="1"/>
</dbReference>
<keyword evidence="8" id="KW-0092">Biotin</keyword>
<dbReference type="InterPro" id="IPR011764">
    <property type="entry name" value="Biotin_carboxylation_dom"/>
</dbReference>
<feature type="region of interest" description="Disordered" evidence="10">
    <location>
        <begin position="529"/>
        <end position="570"/>
    </location>
</feature>
<feature type="domain" description="ATP-grasp" evidence="12">
    <location>
        <begin position="121"/>
        <end position="330"/>
    </location>
</feature>
<comment type="cofactor">
    <cofactor evidence="2">
        <name>Co(2+)</name>
        <dbReference type="ChEBI" id="CHEBI:48828"/>
    </cofactor>
</comment>
<dbReference type="Gene3D" id="2.40.50.100">
    <property type="match status" value="1"/>
</dbReference>
<dbReference type="FunFam" id="2.40.50.100:FF:000003">
    <property type="entry name" value="Acetyl-CoA carboxylase biotin carboxyl carrier protein"/>
    <property type="match status" value="1"/>
</dbReference>
<dbReference type="Pfam" id="PF02786">
    <property type="entry name" value="CPSase_L_D2"/>
    <property type="match status" value="1"/>
</dbReference>
<evidence type="ECO:0000256" key="2">
    <source>
        <dbReference type="ARBA" id="ARBA00001941"/>
    </source>
</evidence>
<dbReference type="STRING" id="1267564.SAMN05192561_102239"/>
<dbReference type="OrthoDB" id="31083at2157"/>
<dbReference type="FunFam" id="3.30.1490.20:FF:000003">
    <property type="entry name" value="acetyl-CoA carboxylase isoform X1"/>
    <property type="match status" value="1"/>
</dbReference>
<dbReference type="PANTHER" id="PTHR18866:SF33">
    <property type="entry name" value="METHYLCROTONOYL-COA CARBOXYLASE SUBUNIT ALPHA, MITOCHONDRIAL-RELATED"/>
    <property type="match status" value="1"/>
</dbReference>
<keyword evidence="5 9" id="KW-0547">Nucleotide-binding</keyword>
<evidence type="ECO:0000256" key="6">
    <source>
        <dbReference type="ARBA" id="ARBA00022840"/>
    </source>
</evidence>
<dbReference type="InterPro" id="IPR000089">
    <property type="entry name" value="Biotin_lipoyl"/>
</dbReference>
<dbReference type="PROSITE" id="PS50975">
    <property type="entry name" value="ATP_GRASP"/>
    <property type="match status" value="1"/>
</dbReference>
<reference evidence="14 15" key="1">
    <citation type="submission" date="2016-10" db="EMBL/GenBank/DDBJ databases">
        <authorList>
            <person name="de Groot N.N."/>
        </authorList>
    </citation>
    <scope>NUCLEOTIDE SEQUENCE [LARGE SCALE GENOMIC DNA]</scope>
    <source>
        <strain evidence="14 15">IBRC-M10418</strain>
    </source>
</reference>
<dbReference type="SUPFAM" id="SSF56059">
    <property type="entry name" value="Glutathione synthetase ATP-binding domain-like"/>
    <property type="match status" value="1"/>
</dbReference>
<evidence type="ECO:0000256" key="9">
    <source>
        <dbReference type="PROSITE-ProRule" id="PRU00409"/>
    </source>
</evidence>
<dbReference type="SUPFAM" id="SSF52440">
    <property type="entry name" value="PreATP-grasp domain"/>
    <property type="match status" value="1"/>
</dbReference>
<proteinExistence type="predicted"/>
<evidence type="ECO:0000259" key="13">
    <source>
        <dbReference type="PROSITE" id="PS50979"/>
    </source>
</evidence>
<feature type="region of interest" description="Disordered" evidence="10">
    <location>
        <begin position="456"/>
        <end position="499"/>
    </location>
</feature>
<dbReference type="InterPro" id="IPR001882">
    <property type="entry name" value="Biotin_BS"/>
</dbReference>
<evidence type="ECO:0000256" key="10">
    <source>
        <dbReference type="SAM" id="MobiDB-lite"/>
    </source>
</evidence>
<evidence type="ECO:0000313" key="15">
    <source>
        <dbReference type="Proteomes" id="UP000199215"/>
    </source>
</evidence>
<evidence type="ECO:0000256" key="4">
    <source>
        <dbReference type="ARBA" id="ARBA00022598"/>
    </source>
</evidence>
<evidence type="ECO:0000256" key="3">
    <source>
        <dbReference type="ARBA" id="ARBA00001953"/>
    </source>
</evidence>
<keyword evidence="15" id="KW-1185">Reference proteome</keyword>
<evidence type="ECO:0000256" key="8">
    <source>
        <dbReference type="ARBA" id="ARBA00023267"/>
    </source>
</evidence>
<dbReference type="InterPro" id="IPR005482">
    <property type="entry name" value="Biotin_COase_C"/>
</dbReference>
<evidence type="ECO:0000259" key="11">
    <source>
        <dbReference type="PROSITE" id="PS50968"/>
    </source>
</evidence>
<accession>A0A1H6ICS6</accession>
<dbReference type="InterPro" id="IPR005481">
    <property type="entry name" value="BC-like_N"/>
</dbReference>
<dbReference type="SUPFAM" id="SSF51230">
    <property type="entry name" value="Single hybrid motif"/>
    <property type="match status" value="1"/>
</dbReference>
<dbReference type="Pfam" id="PF00289">
    <property type="entry name" value="Biotin_carb_N"/>
    <property type="match status" value="1"/>
</dbReference>
<dbReference type="Pfam" id="PF00364">
    <property type="entry name" value="Biotin_lipoyl"/>
    <property type="match status" value="1"/>
</dbReference>
<feature type="compositionally biased region" description="Basic and acidic residues" evidence="10">
    <location>
        <begin position="460"/>
        <end position="472"/>
    </location>
</feature>
<dbReference type="PROSITE" id="PS50968">
    <property type="entry name" value="BIOTINYL_LIPOYL"/>
    <property type="match status" value="1"/>
</dbReference>
<organism evidence="14 15">
    <name type="scientific">Halopenitus malekzadehii</name>
    <dbReference type="NCBI Taxonomy" id="1267564"/>
    <lineage>
        <taxon>Archaea</taxon>
        <taxon>Methanobacteriati</taxon>
        <taxon>Methanobacteriota</taxon>
        <taxon>Stenosarchaea group</taxon>
        <taxon>Halobacteria</taxon>
        <taxon>Halobacteriales</taxon>
        <taxon>Haloferacaceae</taxon>
        <taxon>Halopenitus</taxon>
    </lineage>
</organism>
<dbReference type="PROSITE" id="PS00188">
    <property type="entry name" value="BIOTIN"/>
    <property type="match status" value="1"/>
</dbReference>
<protein>
    <submittedName>
        <fullName evidence="14">Acetyl-CoA/propionyl-CoA carboxylase, biotin carboxylase, biotin carboxyl carrier protein</fullName>
    </submittedName>
</protein>
<name>A0A1H6ICS6_9EURY</name>
<keyword evidence="6 9" id="KW-0067">ATP-binding</keyword>
<dbReference type="Gene3D" id="3.30.470.20">
    <property type="entry name" value="ATP-grasp fold, B domain"/>
    <property type="match status" value="1"/>
</dbReference>